<comment type="caution">
    <text evidence="2">The sequence shown here is derived from an EMBL/GenBank/DDBJ whole genome shotgun (WGS) entry which is preliminary data.</text>
</comment>
<dbReference type="AlphaFoldDB" id="A0A5J9WA11"/>
<dbReference type="EMBL" id="RWGY01000004">
    <property type="protein sequence ID" value="TVU44757.1"/>
    <property type="molecule type" value="Genomic_DNA"/>
</dbReference>
<organism evidence="2 3">
    <name type="scientific">Eragrostis curvula</name>
    <name type="common">weeping love grass</name>
    <dbReference type="NCBI Taxonomy" id="38414"/>
    <lineage>
        <taxon>Eukaryota</taxon>
        <taxon>Viridiplantae</taxon>
        <taxon>Streptophyta</taxon>
        <taxon>Embryophyta</taxon>
        <taxon>Tracheophyta</taxon>
        <taxon>Spermatophyta</taxon>
        <taxon>Magnoliopsida</taxon>
        <taxon>Liliopsida</taxon>
        <taxon>Poales</taxon>
        <taxon>Poaceae</taxon>
        <taxon>PACMAD clade</taxon>
        <taxon>Chloridoideae</taxon>
        <taxon>Eragrostideae</taxon>
        <taxon>Eragrostidinae</taxon>
        <taxon>Eragrostis</taxon>
    </lineage>
</organism>
<reference evidence="2 3" key="1">
    <citation type="journal article" date="2019" name="Sci. Rep.">
        <title>A high-quality genome of Eragrostis curvula grass provides insights into Poaceae evolution and supports new strategies to enhance forage quality.</title>
        <authorList>
            <person name="Carballo J."/>
            <person name="Santos B.A.C.M."/>
            <person name="Zappacosta D."/>
            <person name="Garbus I."/>
            <person name="Selva J.P."/>
            <person name="Gallo C.A."/>
            <person name="Diaz A."/>
            <person name="Albertini E."/>
            <person name="Caccamo M."/>
            <person name="Echenique V."/>
        </authorList>
    </citation>
    <scope>NUCLEOTIDE SEQUENCE [LARGE SCALE GENOMIC DNA]</scope>
    <source>
        <strain evidence="3">cv. Victoria</strain>
        <tissue evidence="2">Leaf</tissue>
    </source>
</reference>
<evidence type="ECO:0008006" key="4">
    <source>
        <dbReference type="Google" id="ProtNLM"/>
    </source>
</evidence>
<dbReference type="Proteomes" id="UP000324897">
    <property type="component" value="Chromosome 5"/>
</dbReference>
<gene>
    <name evidence="2" type="ORF">EJB05_04213</name>
</gene>
<proteinExistence type="predicted"/>
<dbReference type="Gramene" id="TVU44757">
    <property type="protein sequence ID" value="TVU44757"/>
    <property type="gene ID" value="EJB05_04213"/>
</dbReference>
<dbReference type="PANTHER" id="PTHR34395">
    <property type="entry name" value="OS11G0427500 PROTEIN"/>
    <property type="match status" value="1"/>
</dbReference>
<evidence type="ECO:0000256" key="1">
    <source>
        <dbReference type="SAM" id="MobiDB-lite"/>
    </source>
</evidence>
<keyword evidence="3" id="KW-1185">Reference proteome</keyword>
<feature type="region of interest" description="Disordered" evidence="1">
    <location>
        <begin position="104"/>
        <end position="184"/>
    </location>
</feature>
<dbReference type="PANTHER" id="PTHR34395:SF15">
    <property type="entry name" value="OS09G0292400 PROTEIN"/>
    <property type="match status" value="1"/>
</dbReference>
<sequence length="252" mass="27774">MPPNKKPRYPPTEGAYTLRDLYGEMGMSDLRKMVTLEGKPTKEALVDELVRSVPLDNLDMNRLKQICVAFGVPGGGRKEDCAARLKKLLKQDAPKVPVALAVEKPKAADEDHLKDQESCASSTSVDKRAAVAGDKEDASLRDVGEKVGQKRKENGNVAEGGLVKKTKQAEEEAAEPKASTNAPSDDFSIKMCISVLTTMEELSSEEKVEAFEVFKDAQNREIFVCAEPTERLLWLRKAIGTQTALDYYDDRP</sequence>
<evidence type="ECO:0000313" key="3">
    <source>
        <dbReference type="Proteomes" id="UP000324897"/>
    </source>
</evidence>
<feature type="compositionally biased region" description="Basic and acidic residues" evidence="1">
    <location>
        <begin position="125"/>
        <end position="154"/>
    </location>
</feature>
<name>A0A5J9WA11_9POAL</name>
<accession>A0A5J9WA11</accession>
<evidence type="ECO:0000313" key="2">
    <source>
        <dbReference type="EMBL" id="TVU44757.1"/>
    </source>
</evidence>
<dbReference type="OrthoDB" id="639593at2759"/>
<feature type="compositionally biased region" description="Basic and acidic residues" evidence="1">
    <location>
        <begin position="104"/>
        <end position="117"/>
    </location>
</feature>
<protein>
    <recommendedName>
        <fullName evidence="4">SAP domain-containing protein</fullName>
    </recommendedName>
</protein>